<dbReference type="Proteomes" id="UP000233837">
    <property type="component" value="Unassembled WGS sequence"/>
</dbReference>
<dbReference type="EMBL" id="KZ502486">
    <property type="protein sequence ID" value="PKU77848.1"/>
    <property type="molecule type" value="Genomic_DNA"/>
</dbReference>
<dbReference type="AlphaFoldDB" id="A0A2I0WQB6"/>
<gene>
    <name evidence="1" type="ORF">MA16_Dca005680</name>
</gene>
<proteinExistence type="predicted"/>
<evidence type="ECO:0000313" key="1">
    <source>
        <dbReference type="EMBL" id="PKU77848.1"/>
    </source>
</evidence>
<reference evidence="1 2" key="2">
    <citation type="journal article" date="2017" name="Nature">
        <title>The Apostasia genome and the evolution of orchids.</title>
        <authorList>
            <person name="Zhang G.Q."/>
            <person name="Liu K.W."/>
            <person name="Li Z."/>
            <person name="Lohaus R."/>
            <person name="Hsiao Y.Y."/>
            <person name="Niu S.C."/>
            <person name="Wang J.Y."/>
            <person name="Lin Y.C."/>
            <person name="Xu Q."/>
            <person name="Chen L.J."/>
            <person name="Yoshida K."/>
            <person name="Fujiwara S."/>
            <person name="Wang Z.W."/>
            <person name="Zhang Y.Q."/>
            <person name="Mitsuda N."/>
            <person name="Wang M."/>
            <person name="Liu G.H."/>
            <person name="Pecoraro L."/>
            <person name="Huang H.X."/>
            <person name="Xiao X.J."/>
            <person name="Lin M."/>
            <person name="Wu X.Y."/>
            <person name="Wu W.L."/>
            <person name="Chen Y.Y."/>
            <person name="Chang S.B."/>
            <person name="Sakamoto S."/>
            <person name="Ohme-Takagi M."/>
            <person name="Yagi M."/>
            <person name="Zeng S.J."/>
            <person name="Shen C.Y."/>
            <person name="Yeh C.M."/>
            <person name="Luo Y.B."/>
            <person name="Tsai W.C."/>
            <person name="Van de Peer Y."/>
            <person name="Liu Z.J."/>
        </authorList>
    </citation>
    <scope>NUCLEOTIDE SEQUENCE [LARGE SCALE GENOMIC DNA]</scope>
    <source>
        <tissue evidence="1">The whole plant</tissue>
    </source>
</reference>
<organism evidence="1 2">
    <name type="scientific">Dendrobium catenatum</name>
    <dbReference type="NCBI Taxonomy" id="906689"/>
    <lineage>
        <taxon>Eukaryota</taxon>
        <taxon>Viridiplantae</taxon>
        <taxon>Streptophyta</taxon>
        <taxon>Embryophyta</taxon>
        <taxon>Tracheophyta</taxon>
        <taxon>Spermatophyta</taxon>
        <taxon>Magnoliopsida</taxon>
        <taxon>Liliopsida</taxon>
        <taxon>Asparagales</taxon>
        <taxon>Orchidaceae</taxon>
        <taxon>Epidendroideae</taxon>
        <taxon>Malaxideae</taxon>
        <taxon>Dendrobiinae</taxon>
        <taxon>Dendrobium</taxon>
    </lineage>
</organism>
<sequence>MVDPDLDSGFVYNEQGFVDILRSTFFDINTEIDNSTEEYLDQIIFSLSESIEEKLANVQWQITSVPRRG</sequence>
<keyword evidence="2" id="KW-1185">Reference proteome</keyword>
<accession>A0A2I0WQB6</accession>
<reference evidence="1 2" key="1">
    <citation type="journal article" date="2016" name="Sci. Rep.">
        <title>The Dendrobium catenatum Lindl. genome sequence provides insights into polysaccharide synthase, floral development and adaptive evolution.</title>
        <authorList>
            <person name="Zhang G.Q."/>
            <person name="Xu Q."/>
            <person name="Bian C."/>
            <person name="Tsai W.C."/>
            <person name="Yeh C.M."/>
            <person name="Liu K.W."/>
            <person name="Yoshida K."/>
            <person name="Zhang L.S."/>
            <person name="Chang S.B."/>
            <person name="Chen F."/>
            <person name="Shi Y."/>
            <person name="Su Y.Y."/>
            <person name="Zhang Y.Q."/>
            <person name="Chen L.J."/>
            <person name="Yin Y."/>
            <person name="Lin M."/>
            <person name="Huang H."/>
            <person name="Deng H."/>
            <person name="Wang Z.W."/>
            <person name="Zhu S.L."/>
            <person name="Zhao X."/>
            <person name="Deng C."/>
            <person name="Niu S.C."/>
            <person name="Huang J."/>
            <person name="Wang M."/>
            <person name="Liu G.H."/>
            <person name="Yang H.J."/>
            <person name="Xiao X.J."/>
            <person name="Hsiao Y.Y."/>
            <person name="Wu W.L."/>
            <person name="Chen Y.Y."/>
            <person name="Mitsuda N."/>
            <person name="Ohme-Takagi M."/>
            <person name="Luo Y.B."/>
            <person name="Van de Peer Y."/>
            <person name="Liu Z.J."/>
        </authorList>
    </citation>
    <scope>NUCLEOTIDE SEQUENCE [LARGE SCALE GENOMIC DNA]</scope>
    <source>
        <tissue evidence="1">The whole plant</tissue>
    </source>
</reference>
<evidence type="ECO:0000313" key="2">
    <source>
        <dbReference type="Proteomes" id="UP000233837"/>
    </source>
</evidence>
<protein>
    <submittedName>
        <fullName evidence="1">Uncharacterized protein</fullName>
    </submittedName>
</protein>
<name>A0A2I0WQB6_9ASPA</name>